<proteinExistence type="predicted"/>
<keyword evidence="3" id="KW-1185">Reference proteome</keyword>
<dbReference type="AlphaFoldDB" id="M7MH22"/>
<organism evidence="2 3">
    <name type="scientific">Xanthomarina gelatinilytica</name>
    <dbReference type="NCBI Taxonomy" id="1137281"/>
    <lineage>
        <taxon>Bacteria</taxon>
        <taxon>Pseudomonadati</taxon>
        <taxon>Bacteroidota</taxon>
        <taxon>Flavobacteriia</taxon>
        <taxon>Flavobacteriales</taxon>
        <taxon>Flavobacteriaceae</taxon>
        <taxon>Xanthomarina</taxon>
    </lineage>
</organism>
<feature type="compositionally biased region" description="Basic and acidic residues" evidence="1">
    <location>
        <begin position="19"/>
        <end position="30"/>
    </location>
</feature>
<dbReference type="Proteomes" id="UP000012024">
    <property type="component" value="Unassembled WGS sequence"/>
</dbReference>
<dbReference type="EMBL" id="ANLA01000017">
    <property type="protein sequence ID" value="EMQ94376.1"/>
    <property type="molecule type" value="Genomic_DNA"/>
</dbReference>
<sequence>MTMKKKNISGVSDDVSASIKKDLSSKDSGSKGFLEEKKISISISESEDIGYLGFSIEHLQDAMVEFARHLLIQGAQLVYGGDLRKDGFTRILSDLSYQYRDKTQYKKQYIYNYSSYPIYLNFTNADELELKKNRVKLVKVKPPESIKEISKKFFKPDTLEYKSNWADSLTKMRIELNKITDACIIIGGKTKGYSGAMPGLLEETLIALQNKKPIYLIGAYGGVTQEIIKALQGKESPKISTDYQMEDEDYAAFMDYYKKVDYEEAIKNLNTYGLETLSENNGLTPVENSILFSTKNIPEMVFYVMKGLKNLKK</sequence>
<feature type="region of interest" description="Disordered" evidence="1">
    <location>
        <begin position="1"/>
        <end position="30"/>
    </location>
</feature>
<name>M7MH22_9FLAO</name>
<dbReference type="PATRIC" id="fig|1137281.3.peg.2276"/>
<evidence type="ECO:0000313" key="3">
    <source>
        <dbReference type="Proteomes" id="UP000012024"/>
    </source>
</evidence>
<dbReference type="eggNOG" id="ENOG5031UFT">
    <property type="taxonomic scope" value="Bacteria"/>
</dbReference>
<evidence type="ECO:0000313" key="2">
    <source>
        <dbReference type="EMBL" id="EMQ94376.1"/>
    </source>
</evidence>
<reference evidence="2 3" key="1">
    <citation type="submission" date="2012-12" db="EMBL/GenBank/DDBJ databases">
        <title>Genome assembly of Formosa sp. AK20.</title>
        <authorList>
            <person name="Kumar R."/>
            <person name="Khatri I."/>
            <person name="Vaidya B."/>
            <person name="Subramanian S."/>
            <person name="Pinnaka A."/>
        </authorList>
    </citation>
    <scope>NUCLEOTIDE SEQUENCE [LARGE SCALE GENOMIC DNA]</scope>
    <source>
        <strain evidence="2 3">AK20</strain>
    </source>
</reference>
<dbReference type="RefSeq" id="WP_007650742.1">
    <property type="nucleotide sequence ID" value="NZ_ANLA01000017.1"/>
</dbReference>
<gene>
    <name evidence="2" type="ORF">D778_00844</name>
</gene>
<dbReference type="InterPro" id="IPR041160">
    <property type="entry name" value="LD_cluster2"/>
</dbReference>
<dbReference type="GeneID" id="98642123"/>
<evidence type="ECO:0000256" key="1">
    <source>
        <dbReference type="SAM" id="MobiDB-lite"/>
    </source>
</evidence>
<dbReference type="Pfam" id="PF18163">
    <property type="entry name" value="LD_cluster2"/>
    <property type="match status" value="1"/>
</dbReference>
<comment type="caution">
    <text evidence="2">The sequence shown here is derived from an EMBL/GenBank/DDBJ whole genome shotgun (WGS) entry which is preliminary data.</text>
</comment>
<dbReference type="OrthoDB" id="8364978at2"/>
<accession>M7MH22</accession>
<protein>
    <submittedName>
        <fullName evidence="2">Uncharacterized protein</fullName>
    </submittedName>
</protein>